<reference evidence="2 3" key="1">
    <citation type="journal article" date="2023" name="Plants (Basel)">
        <title>Bridging the Gap: Combining Genomics and Transcriptomics Approaches to Understand Stylosanthes scabra, an Orphan Legume from the Brazilian Caatinga.</title>
        <authorList>
            <person name="Ferreira-Neto J.R.C."/>
            <person name="da Silva M.D."/>
            <person name="Binneck E."/>
            <person name="de Melo N.F."/>
            <person name="da Silva R.H."/>
            <person name="de Melo A.L.T.M."/>
            <person name="Pandolfi V."/>
            <person name="Bustamante F.O."/>
            <person name="Brasileiro-Vidal A.C."/>
            <person name="Benko-Iseppon A.M."/>
        </authorList>
    </citation>
    <scope>NUCLEOTIDE SEQUENCE [LARGE SCALE GENOMIC DNA]</scope>
    <source>
        <tissue evidence="2">Leaves</tissue>
    </source>
</reference>
<evidence type="ECO:0000313" key="2">
    <source>
        <dbReference type="EMBL" id="MED6128868.1"/>
    </source>
</evidence>
<sequence length="151" mass="18059">MVSNFKIFWAYFIAHHMIRFTKSDHSKGLGYVCLWTLIFKHLGIDLDGESGRRLTQQNCIDNRTLHHMGRGIEEPEDQEPPQEQAHQEQAGPSEQPSMRDLMQVLQRIEQNQESMNNRFQRFEETQSRMDRHIQRIERHININEEKDEDQD</sequence>
<accession>A0ABU6RYJ8</accession>
<dbReference type="Proteomes" id="UP001341840">
    <property type="component" value="Unassembled WGS sequence"/>
</dbReference>
<evidence type="ECO:0000256" key="1">
    <source>
        <dbReference type="SAM" id="MobiDB-lite"/>
    </source>
</evidence>
<proteinExistence type="predicted"/>
<name>A0ABU6RYJ8_9FABA</name>
<evidence type="ECO:0000313" key="3">
    <source>
        <dbReference type="Proteomes" id="UP001341840"/>
    </source>
</evidence>
<organism evidence="2 3">
    <name type="scientific">Stylosanthes scabra</name>
    <dbReference type="NCBI Taxonomy" id="79078"/>
    <lineage>
        <taxon>Eukaryota</taxon>
        <taxon>Viridiplantae</taxon>
        <taxon>Streptophyta</taxon>
        <taxon>Embryophyta</taxon>
        <taxon>Tracheophyta</taxon>
        <taxon>Spermatophyta</taxon>
        <taxon>Magnoliopsida</taxon>
        <taxon>eudicotyledons</taxon>
        <taxon>Gunneridae</taxon>
        <taxon>Pentapetalae</taxon>
        <taxon>rosids</taxon>
        <taxon>fabids</taxon>
        <taxon>Fabales</taxon>
        <taxon>Fabaceae</taxon>
        <taxon>Papilionoideae</taxon>
        <taxon>50 kb inversion clade</taxon>
        <taxon>dalbergioids sensu lato</taxon>
        <taxon>Dalbergieae</taxon>
        <taxon>Pterocarpus clade</taxon>
        <taxon>Stylosanthes</taxon>
    </lineage>
</organism>
<keyword evidence="3" id="KW-1185">Reference proteome</keyword>
<dbReference type="EMBL" id="JASCZI010033330">
    <property type="protein sequence ID" value="MED6128868.1"/>
    <property type="molecule type" value="Genomic_DNA"/>
</dbReference>
<protein>
    <submittedName>
        <fullName evidence="2">Uncharacterized protein</fullName>
    </submittedName>
</protein>
<feature type="region of interest" description="Disordered" evidence="1">
    <location>
        <begin position="64"/>
        <end position="99"/>
    </location>
</feature>
<gene>
    <name evidence="2" type="ORF">PIB30_102256</name>
</gene>
<comment type="caution">
    <text evidence="2">The sequence shown here is derived from an EMBL/GenBank/DDBJ whole genome shotgun (WGS) entry which is preliminary data.</text>
</comment>